<evidence type="ECO:0000256" key="1">
    <source>
        <dbReference type="ARBA" id="ARBA00022741"/>
    </source>
</evidence>
<comment type="caution">
    <text evidence="3">The sequence shown here is derived from an EMBL/GenBank/DDBJ whole genome shotgun (WGS) entry which is preliminary data.</text>
</comment>
<dbReference type="Proteomes" id="UP001610432">
    <property type="component" value="Unassembled WGS sequence"/>
</dbReference>
<dbReference type="PROSITE" id="PS51419">
    <property type="entry name" value="RAB"/>
    <property type="match status" value="1"/>
</dbReference>
<evidence type="ECO:0000313" key="3">
    <source>
        <dbReference type="EMBL" id="KAL2870299.1"/>
    </source>
</evidence>
<sequence>MSKTELFGVVVFGAQKVGKTSLITQFVDGTFNNDQYNVSIGVQMYVKHGFHVDTQKDSPPVDYKIMEATDTGCFYARRDWVYRRMSVIVVAYSITDSSSFRTAKDILELARSGESKAKVYLVGLMADLEEQRVVSTAEGEELARGYGVDCWELSAADALRVSELFRDVARWLPMKDKGKEETSSSEELGVLNKIWKAIVSW</sequence>
<dbReference type="InterPro" id="IPR050227">
    <property type="entry name" value="Rab"/>
</dbReference>
<dbReference type="Gene3D" id="3.40.50.300">
    <property type="entry name" value="P-loop containing nucleotide triphosphate hydrolases"/>
    <property type="match status" value="1"/>
</dbReference>
<dbReference type="PROSITE" id="PS51421">
    <property type="entry name" value="RAS"/>
    <property type="match status" value="1"/>
</dbReference>
<accession>A0ABR4M1M9</accession>
<dbReference type="EMBL" id="JBFXLQ010000006">
    <property type="protein sequence ID" value="KAL2870299.1"/>
    <property type="molecule type" value="Genomic_DNA"/>
</dbReference>
<dbReference type="Pfam" id="PF00071">
    <property type="entry name" value="Ras"/>
    <property type="match status" value="1"/>
</dbReference>
<dbReference type="SMART" id="SM00173">
    <property type="entry name" value="RAS"/>
    <property type="match status" value="1"/>
</dbReference>
<protein>
    <submittedName>
        <fullName evidence="3">Small GTPase superfamily</fullName>
    </submittedName>
</protein>
<dbReference type="PRINTS" id="PR00449">
    <property type="entry name" value="RASTRNSFRMNG"/>
</dbReference>
<keyword evidence="2" id="KW-0342">GTP-binding</keyword>
<gene>
    <name evidence="3" type="ORF">BJX67DRAFT_279534</name>
</gene>
<organism evidence="3 4">
    <name type="scientific">Aspergillus lucknowensis</name>
    <dbReference type="NCBI Taxonomy" id="176173"/>
    <lineage>
        <taxon>Eukaryota</taxon>
        <taxon>Fungi</taxon>
        <taxon>Dikarya</taxon>
        <taxon>Ascomycota</taxon>
        <taxon>Pezizomycotina</taxon>
        <taxon>Eurotiomycetes</taxon>
        <taxon>Eurotiomycetidae</taxon>
        <taxon>Eurotiales</taxon>
        <taxon>Aspergillaceae</taxon>
        <taxon>Aspergillus</taxon>
        <taxon>Aspergillus subgen. Nidulantes</taxon>
    </lineage>
</organism>
<proteinExistence type="predicted"/>
<name>A0ABR4M1M9_9EURO</name>
<keyword evidence="4" id="KW-1185">Reference proteome</keyword>
<evidence type="ECO:0000256" key="2">
    <source>
        <dbReference type="ARBA" id="ARBA00023134"/>
    </source>
</evidence>
<dbReference type="InterPro" id="IPR027417">
    <property type="entry name" value="P-loop_NTPase"/>
</dbReference>
<dbReference type="SMART" id="SM00175">
    <property type="entry name" value="RAB"/>
    <property type="match status" value="1"/>
</dbReference>
<dbReference type="RefSeq" id="XP_070889278.1">
    <property type="nucleotide sequence ID" value="XM_071026631.1"/>
</dbReference>
<dbReference type="SUPFAM" id="SSF52540">
    <property type="entry name" value="P-loop containing nucleoside triphosphate hydrolases"/>
    <property type="match status" value="1"/>
</dbReference>
<keyword evidence="1" id="KW-0547">Nucleotide-binding</keyword>
<dbReference type="InterPro" id="IPR001806">
    <property type="entry name" value="Small_GTPase"/>
</dbReference>
<dbReference type="PANTHER" id="PTHR47977">
    <property type="entry name" value="RAS-RELATED PROTEIN RAB"/>
    <property type="match status" value="1"/>
</dbReference>
<evidence type="ECO:0000313" key="4">
    <source>
        <dbReference type="Proteomes" id="UP001610432"/>
    </source>
</evidence>
<dbReference type="GeneID" id="98141703"/>
<reference evidence="3 4" key="1">
    <citation type="submission" date="2024-07" db="EMBL/GenBank/DDBJ databases">
        <title>Section-level genome sequencing and comparative genomics of Aspergillus sections Usti and Cavernicolus.</title>
        <authorList>
            <consortium name="Lawrence Berkeley National Laboratory"/>
            <person name="Nybo J.L."/>
            <person name="Vesth T.C."/>
            <person name="Theobald S."/>
            <person name="Frisvad J.C."/>
            <person name="Larsen T.O."/>
            <person name="Kjaerboelling I."/>
            <person name="Rothschild-Mancinelli K."/>
            <person name="Lyhne E.K."/>
            <person name="Kogle M.E."/>
            <person name="Barry K."/>
            <person name="Clum A."/>
            <person name="Na H."/>
            <person name="Ledsgaard L."/>
            <person name="Lin J."/>
            <person name="Lipzen A."/>
            <person name="Kuo A."/>
            <person name="Riley R."/>
            <person name="Mondo S."/>
            <person name="Labutti K."/>
            <person name="Haridas S."/>
            <person name="Pangalinan J."/>
            <person name="Salamov A.A."/>
            <person name="Simmons B.A."/>
            <person name="Magnuson J.K."/>
            <person name="Chen J."/>
            <person name="Drula E."/>
            <person name="Henrissat B."/>
            <person name="Wiebenga A."/>
            <person name="Lubbers R.J."/>
            <person name="Gomes A.C."/>
            <person name="Macurrencykelacurrency M.R."/>
            <person name="Stajich J."/>
            <person name="Grigoriev I.V."/>
            <person name="Mortensen U.H."/>
            <person name="De Vries R.P."/>
            <person name="Baker S.E."/>
            <person name="Andersen M.R."/>
        </authorList>
    </citation>
    <scope>NUCLEOTIDE SEQUENCE [LARGE SCALE GENOMIC DNA]</scope>
    <source>
        <strain evidence="3 4">CBS 449.75</strain>
    </source>
</reference>